<dbReference type="InterPro" id="IPR024467">
    <property type="entry name" value="Xre/MbcA/ParS-like_toxin-bd"/>
</dbReference>
<dbReference type="OrthoDB" id="5918037at2"/>
<keyword evidence="4" id="KW-1185">Reference proteome</keyword>
<proteinExistence type="predicted"/>
<name>A0A1G6USZ4_9PROT</name>
<dbReference type="Proteomes" id="UP000198925">
    <property type="component" value="Unassembled WGS sequence"/>
</dbReference>
<dbReference type="Pfam" id="PF20432">
    <property type="entry name" value="Xre-like-HTH"/>
    <property type="match status" value="1"/>
</dbReference>
<dbReference type="InterPro" id="IPR046847">
    <property type="entry name" value="Xre-like_HTH"/>
</dbReference>
<organism evidence="3 4">
    <name type="scientific">Belnapia rosea</name>
    <dbReference type="NCBI Taxonomy" id="938405"/>
    <lineage>
        <taxon>Bacteria</taxon>
        <taxon>Pseudomonadati</taxon>
        <taxon>Pseudomonadota</taxon>
        <taxon>Alphaproteobacteria</taxon>
        <taxon>Acetobacterales</taxon>
        <taxon>Roseomonadaceae</taxon>
        <taxon>Belnapia</taxon>
    </lineage>
</organism>
<reference evidence="3 4" key="1">
    <citation type="submission" date="2016-10" db="EMBL/GenBank/DDBJ databases">
        <authorList>
            <person name="de Groot N.N."/>
        </authorList>
    </citation>
    <scope>NUCLEOTIDE SEQUENCE [LARGE SCALE GENOMIC DNA]</scope>
    <source>
        <strain evidence="3 4">CPCC 100156</strain>
    </source>
</reference>
<evidence type="ECO:0000259" key="1">
    <source>
        <dbReference type="Pfam" id="PF09722"/>
    </source>
</evidence>
<dbReference type="AlphaFoldDB" id="A0A1G6USZ4"/>
<feature type="domain" description="Antitoxin Xre/MbcA/ParS-like toxin-binding" evidence="1">
    <location>
        <begin position="106"/>
        <end position="148"/>
    </location>
</feature>
<dbReference type="GO" id="GO:0003677">
    <property type="term" value="F:DNA binding"/>
    <property type="evidence" value="ECO:0007669"/>
    <property type="project" value="InterPro"/>
</dbReference>
<gene>
    <name evidence="3" type="ORF">SAMN04487779_100817</name>
</gene>
<protein>
    <submittedName>
        <fullName evidence="3">Putative toxin-antitoxin system antitoxin component, TIGR02293 family</fullName>
    </submittedName>
</protein>
<feature type="domain" description="Antitoxin Xre-like helix-turn-helix" evidence="2">
    <location>
        <begin position="23"/>
        <end position="84"/>
    </location>
</feature>
<accession>A0A1G6USZ4</accession>
<evidence type="ECO:0000313" key="3">
    <source>
        <dbReference type="EMBL" id="SDD44550.1"/>
    </source>
</evidence>
<dbReference type="STRING" id="938405.SAMN02927895_04457"/>
<dbReference type="Pfam" id="PF09722">
    <property type="entry name" value="Xre_MbcA_ParS_C"/>
    <property type="match status" value="1"/>
</dbReference>
<dbReference type="EMBL" id="FMZX01000008">
    <property type="protein sequence ID" value="SDD44550.1"/>
    <property type="molecule type" value="Genomic_DNA"/>
</dbReference>
<sequence length="151" mass="15923">MHSQAAPTGLSHYLRLYQASALERVEMIKAGLSASEAKRIFADLAIGQGAALKALRLSPATVNKKAKQDGTLSPGESERVLGMAKLVGQLEAMVQASGDPEGFDAPGWMARWLQAPLPALGGRRPMDLMDTMEGQALVSTTLAQMQGGAYA</sequence>
<dbReference type="RefSeq" id="WP_090568624.1">
    <property type="nucleotide sequence ID" value="NZ_FMXZ01000016.1"/>
</dbReference>
<evidence type="ECO:0000259" key="2">
    <source>
        <dbReference type="Pfam" id="PF20432"/>
    </source>
</evidence>
<evidence type="ECO:0000313" key="4">
    <source>
        <dbReference type="Proteomes" id="UP000198925"/>
    </source>
</evidence>